<accession>A0AAW7ZFF0</accession>
<reference evidence="8" key="1">
    <citation type="journal article" date="2023" name="J. Hazard. Mater.">
        <title>Anaerobic biodegradation of pyrene and benzo[a]pyrene by a new sulfate-reducing Desulforamulus aquiferis strain DSA.</title>
        <authorList>
            <person name="Zhang Z."/>
            <person name="Sun J."/>
            <person name="Gong X."/>
            <person name="Wang C."/>
            <person name="Wang H."/>
        </authorList>
    </citation>
    <scope>NUCLEOTIDE SEQUENCE</scope>
    <source>
        <strain evidence="8">DSA</strain>
    </source>
</reference>
<feature type="domain" description="ResB-like" evidence="7">
    <location>
        <begin position="40"/>
        <end position="257"/>
    </location>
</feature>
<evidence type="ECO:0000313" key="8">
    <source>
        <dbReference type="EMBL" id="MDO7787975.1"/>
    </source>
</evidence>
<evidence type="ECO:0000256" key="3">
    <source>
        <dbReference type="ARBA" id="ARBA00022748"/>
    </source>
</evidence>
<comment type="subcellular location">
    <subcellularLocation>
        <location evidence="1">Membrane</location>
        <topology evidence="1">Multi-pass membrane protein</topology>
    </subcellularLocation>
</comment>
<comment type="caution">
    <text evidence="8">The sequence shown here is derived from an EMBL/GenBank/DDBJ whole genome shotgun (WGS) entry which is preliminary data.</text>
</comment>
<feature type="domain" description="ResB-like" evidence="7">
    <location>
        <begin position="307"/>
        <end position="374"/>
    </location>
</feature>
<evidence type="ECO:0000259" key="7">
    <source>
        <dbReference type="Pfam" id="PF05140"/>
    </source>
</evidence>
<gene>
    <name evidence="8" type="ORF">P6N53_12155</name>
</gene>
<name>A0AAW7ZFF0_9FIRM</name>
<dbReference type="RefSeq" id="WP_304543484.1">
    <property type="nucleotide sequence ID" value="NZ_JARPTC010000018.1"/>
</dbReference>
<dbReference type="GO" id="GO:0017004">
    <property type="term" value="P:cytochrome complex assembly"/>
    <property type="evidence" value="ECO:0007669"/>
    <property type="project" value="UniProtKB-KW"/>
</dbReference>
<dbReference type="Proteomes" id="UP001172911">
    <property type="component" value="Unassembled WGS sequence"/>
</dbReference>
<keyword evidence="9" id="KW-1185">Reference proteome</keyword>
<feature type="transmembrane region" description="Helical" evidence="6">
    <location>
        <begin position="46"/>
        <end position="64"/>
    </location>
</feature>
<dbReference type="GO" id="GO:0016020">
    <property type="term" value="C:membrane"/>
    <property type="evidence" value="ECO:0007669"/>
    <property type="project" value="UniProtKB-SubCell"/>
</dbReference>
<protein>
    <submittedName>
        <fullName evidence="8">Cytochrome c biogenesis protein ResB</fullName>
    </submittedName>
</protein>
<sequence length="395" mass="44396">MLRIKQRASGLWRLLTSMSLGITLLLLAIVFAIAGTYNPQVFASPWFLLLSGLLTLNIVCTTGVRIRRLIGRDTTVPRVFNSQKDHRLISLGQCSPERVTSEAVGELKRLGFAVNLKEFEQGRLITGKKRAWVKFASPLLHLAVVLLVIGSVIGSMWGLKGHYQIEVPGQADLTKDGFPFDLRVNEFNIEYYEDGTPRQYTSSLAIIKGEEVEDTRNIAVNRPLKQQGVKVYQSTYGYNLEGSIKRGDETATFKVEEGDLIFLGGPAHLAMEVQWPRYLVYSQGIPFSMGIAELNEPLNILNMEVTFNERIPFTGLEVKSDPGLPLIWLSFIIGLLGLTLRLYVKPQTIWLLQGQREGNIELRLASGQRVKEQQHAEYIAQRLGGIFREECSFKV</sequence>
<dbReference type="Pfam" id="PF05140">
    <property type="entry name" value="ResB"/>
    <property type="match status" value="2"/>
</dbReference>
<dbReference type="InterPro" id="IPR007816">
    <property type="entry name" value="ResB-like_domain"/>
</dbReference>
<dbReference type="InterPro" id="IPR023494">
    <property type="entry name" value="Cyt_c_bgen_Ccs1/CcsB/ResB"/>
</dbReference>
<feature type="transmembrane region" description="Helical" evidence="6">
    <location>
        <begin position="139"/>
        <end position="159"/>
    </location>
</feature>
<evidence type="ECO:0000313" key="9">
    <source>
        <dbReference type="Proteomes" id="UP001172911"/>
    </source>
</evidence>
<evidence type="ECO:0000256" key="1">
    <source>
        <dbReference type="ARBA" id="ARBA00004141"/>
    </source>
</evidence>
<dbReference type="PANTHER" id="PTHR31566:SF0">
    <property type="entry name" value="CYTOCHROME C BIOGENESIS PROTEIN CCS1, CHLOROPLASTIC"/>
    <property type="match status" value="1"/>
</dbReference>
<dbReference type="AlphaFoldDB" id="A0AAW7ZFF0"/>
<evidence type="ECO:0000256" key="4">
    <source>
        <dbReference type="ARBA" id="ARBA00022989"/>
    </source>
</evidence>
<keyword evidence="4 6" id="KW-1133">Transmembrane helix</keyword>
<feature type="transmembrane region" description="Helical" evidence="6">
    <location>
        <begin position="12"/>
        <end position="34"/>
    </location>
</feature>
<keyword evidence="2 6" id="KW-0812">Transmembrane</keyword>
<proteinExistence type="predicted"/>
<dbReference type="EMBL" id="JARPTC010000018">
    <property type="protein sequence ID" value="MDO7787975.1"/>
    <property type="molecule type" value="Genomic_DNA"/>
</dbReference>
<evidence type="ECO:0000256" key="5">
    <source>
        <dbReference type="ARBA" id="ARBA00023136"/>
    </source>
</evidence>
<dbReference type="PANTHER" id="PTHR31566">
    <property type="entry name" value="CYTOCHROME C BIOGENESIS PROTEIN CCS1, CHLOROPLASTIC"/>
    <property type="match status" value="1"/>
</dbReference>
<keyword evidence="5 6" id="KW-0472">Membrane</keyword>
<organism evidence="8 9">
    <name type="scientific">Desulforamulus aquiferis</name>
    <dbReference type="NCBI Taxonomy" id="1397668"/>
    <lineage>
        <taxon>Bacteria</taxon>
        <taxon>Bacillati</taxon>
        <taxon>Bacillota</taxon>
        <taxon>Clostridia</taxon>
        <taxon>Eubacteriales</taxon>
        <taxon>Peptococcaceae</taxon>
        <taxon>Desulforamulus</taxon>
    </lineage>
</organism>
<feature type="transmembrane region" description="Helical" evidence="6">
    <location>
        <begin position="326"/>
        <end position="344"/>
    </location>
</feature>
<evidence type="ECO:0000256" key="6">
    <source>
        <dbReference type="SAM" id="Phobius"/>
    </source>
</evidence>
<reference evidence="8" key="2">
    <citation type="submission" date="2023-03" db="EMBL/GenBank/DDBJ databases">
        <authorList>
            <person name="Zhang Z."/>
        </authorList>
    </citation>
    <scope>NUCLEOTIDE SEQUENCE</scope>
    <source>
        <strain evidence="8">DSA</strain>
    </source>
</reference>
<keyword evidence="3" id="KW-0201">Cytochrome c-type biogenesis</keyword>
<evidence type="ECO:0000256" key="2">
    <source>
        <dbReference type="ARBA" id="ARBA00022692"/>
    </source>
</evidence>